<gene>
    <name evidence="2" type="ORF">F8A88_02885</name>
</gene>
<evidence type="ECO:0000256" key="1">
    <source>
        <dbReference type="SAM" id="MobiDB-lite"/>
    </source>
</evidence>
<organism evidence="2 3">
    <name type="scientific">Pseudodesulfovibrio senegalensis</name>
    <dbReference type="NCBI Taxonomy" id="1721087"/>
    <lineage>
        <taxon>Bacteria</taxon>
        <taxon>Pseudomonadati</taxon>
        <taxon>Thermodesulfobacteriota</taxon>
        <taxon>Desulfovibrionia</taxon>
        <taxon>Desulfovibrionales</taxon>
        <taxon>Desulfovibrionaceae</taxon>
    </lineage>
</organism>
<dbReference type="OrthoDB" id="9933593at2"/>
<name>A0A6N6N8A2_9BACT</name>
<dbReference type="AlphaFoldDB" id="A0A6N6N8A2"/>
<dbReference type="EMBL" id="WAIE01000001">
    <property type="protein sequence ID" value="KAB1443227.1"/>
    <property type="molecule type" value="Genomic_DNA"/>
</dbReference>
<protein>
    <submittedName>
        <fullName evidence="2">Uncharacterized protein</fullName>
    </submittedName>
</protein>
<reference evidence="2 3" key="1">
    <citation type="journal article" date="2017" name="Int. J. Syst. Evol. Microbiol.">
        <title>Desulfovibrio senegalensis sp. nov., a mesophilic sulfate reducer isolated from marine sediment.</title>
        <authorList>
            <person name="Thioye A."/>
            <person name="Gam Z.B.A."/>
            <person name="Mbengue M."/>
            <person name="Cayol J.L."/>
            <person name="Joseph-Bartoli M."/>
            <person name="Toure-Kane C."/>
            <person name="Labat M."/>
        </authorList>
    </citation>
    <scope>NUCLEOTIDE SEQUENCE [LARGE SCALE GENOMIC DNA]</scope>
    <source>
        <strain evidence="2 3">DSM 101509</strain>
    </source>
</reference>
<dbReference type="Proteomes" id="UP000438699">
    <property type="component" value="Unassembled WGS sequence"/>
</dbReference>
<proteinExistence type="predicted"/>
<evidence type="ECO:0000313" key="2">
    <source>
        <dbReference type="EMBL" id="KAB1443227.1"/>
    </source>
</evidence>
<comment type="caution">
    <text evidence="2">The sequence shown here is derived from an EMBL/GenBank/DDBJ whole genome shotgun (WGS) entry which is preliminary data.</text>
</comment>
<accession>A0A6N6N8A2</accession>
<feature type="region of interest" description="Disordered" evidence="1">
    <location>
        <begin position="1"/>
        <end position="21"/>
    </location>
</feature>
<keyword evidence="3" id="KW-1185">Reference proteome</keyword>
<evidence type="ECO:0000313" key="3">
    <source>
        <dbReference type="Proteomes" id="UP000438699"/>
    </source>
</evidence>
<dbReference type="RefSeq" id="WP_151149559.1">
    <property type="nucleotide sequence ID" value="NZ_WAIE01000001.1"/>
</dbReference>
<sequence length="132" mass="13948">MMSILENGRNKRAAHPATPGRGILEREEIRALLGDAGIGLAFESDARDSGRTSSGSALSSGWEVISREVYGNVGQSDGTVVETSIMHVNRLGSLVRCVTYPDGAPSRVLNVVMEFVPGSNALTCAGRACRLD</sequence>